<evidence type="ECO:0000256" key="7">
    <source>
        <dbReference type="SAM" id="MobiDB-lite"/>
    </source>
</evidence>
<keyword evidence="5" id="KW-0804">Transcription</keyword>
<comment type="caution">
    <text evidence="9">The sequence shown here is derived from an EMBL/GenBank/DDBJ whole genome shotgun (WGS) entry which is preliminary data.</text>
</comment>
<feature type="domain" description="Zn(2)-C6 fungal-type" evidence="8">
    <location>
        <begin position="26"/>
        <end position="58"/>
    </location>
</feature>
<keyword evidence="2" id="KW-0862">Zinc</keyword>
<dbReference type="SMART" id="SM00066">
    <property type="entry name" value="GAL4"/>
    <property type="match status" value="1"/>
</dbReference>
<accession>A0ABR3CVN4</accession>
<keyword evidence="10" id="KW-1185">Reference proteome</keyword>
<gene>
    <name evidence="9" type="ORF">SLS55_002600</name>
</gene>
<dbReference type="InterPro" id="IPR007219">
    <property type="entry name" value="XnlR_reg_dom"/>
</dbReference>
<dbReference type="PROSITE" id="PS00463">
    <property type="entry name" value="ZN2_CY6_FUNGAL_1"/>
    <property type="match status" value="1"/>
</dbReference>
<organism evidence="9 10">
    <name type="scientific">Diplodia seriata</name>
    <dbReference type="NCBI Taxonomy" id="420778"/>
    <lineage>
        <taxon>Eukaryota</taxon>
        <taxon>Fungi</taxon>
        <taxon>Dikarya</taxon>
        <taxon>Ascomycota</taxon>
        <taxon>Pezizomycotina</taxon>
        <taxon>Dothideomycetes</taxon>
        <taxon>Dothideomycetes incertae sedis</taxon>
        <taxon>Botryosphaeriales</taxon>
        <taxon>Botryosphaeriaceae</taxon>
        <taxon>Diplodia</taxon>
    </lineage>
</organism>
<evidence type="ECO:0000313" key="10">
    <source>
        <dbReference type="Proteomes" id="UP001430584"/>
    </source>
</evidence>
<dbReference type="InterPro" id="IPR001138">
    <property type="entry name" value="Zn2Cys6_DnaBD"/>
</dbReference>
<evidence type="ECO:0000256" key="3">
    <source>
        <dbReference type="ARBA" id="ARBA00023015"/>
    </source>
</evidence>
<dbReference type="Proteomes" id="UP001430584">
    <property type="component" value="Unassembled WGS sequence"/>
</dbReference>
<keyword evidence="6" id="KW-0539">Nucleus</keyword>
<dbReference type="CDD" id="cd12148">
    <property type="entry name" value="fungal_TF_MHR"/>
    <property type="match status" value="1"/>
</dbReference>
<name>A0ABR3CVN4_9PEZI</name>
<feature type="region of interest" description="Disordered" evidence="7">
    <location>
        <begin position="67"/>
        <end position="126"/>
    </location>
</feature>
<evidence type="ECO:0000313" key="9">
    <source>
        <dbReference type="EMBL" id="KAL0263619.1"/>
    </source>
</evidence>
<sequence length="745" mass="83116">MDSISSAPFPPDRNPRPKKKRRPALSCVTCRDRKLKCDKERPRCGRCVQAGPDQPCIYLETHPRASSQAFHQRSAPGESQPSAYSHDATTRSIRQFDEIPRSIRSPFDATRSSLPENGTSRADTPSDLESRLARLEKILVHAVNQSDIPTIFPVHDDDAPVTSPAQDAAPKDPAPFVPQLPPAYRLDDQDVLAYPGSYRGYGLTHPAMLVCKLTEMPAFMARIKAEHPERMIKLKRRIETWRASNMDSRDIWNDACGFTSVIASLPPKESLDWLVFAYFDSFELEYPILDEQRFINAYEAAWDGPRFSPNPHLLMTLLLIIATTVNIYTSQLVEPSPILESVKTSVRRYIHLSERWLLSRGTQLPDLDSVRLGCLLVLAKRYNGFARDQIWTTAGTLVRISMLAGLHAQAWRPGPEQESCKSLWTTILELDLLTAVDSGMVPAIPISEYSRLANSADSRYAQNGGHMAAASPHSEMARSLGLRVEICCMLNSNVPEITGQRTAEQERQLKQHLSSIVALPQDAAGSPTSSDRHAHWVELSRAKLRKYLLMIYLPFALPGPLQQQLPHYKKACAEVAIDILSEHRDLLEKGNLSVCLKVDDVFQAALAVCNEINQPIQPGVPALSQLTGYVALIKPLLKSALKVLTQRLLYVGQWHTEYLLLCLAINLVKSKTWPHKVSEYSRHVVDLLDESCTFITTPKTPSVNSPAQSQTGLDTVSDSFQDIIEFLGLANPLDPIDANLNFGPF</sequence>
<dbReference type="Pfam" id="PF00172">
    <property type="entry name" value="Zn_clus"/>
    <property type="match status" value="1"/>
</dbReference>
<dbReference type="Gene3D" id="4.10.240.10">
    <property type="entry name" value="Zn(2)-C6 fungal-type DNA-binding domain"/>
    <property type="match status" value="1"/>
</dbReference>
<dbReference type="GeneID" id="92006685"/>
<dbReference type="RefSeq" id="XP_066636648.1">
    <property type="nucleotide sequence ID" value="XM_066774081.1"/>
</dbReference>
<feature type="compositionally biased region" description="Polar residues" evidence="7">
    <location>
        <begin position="67"/>
        <end position="83"/>
    </location>
</feature>
<feature type="region of interest" description="Disordered" evidence="7">
    <location>
        <begin position="1"/>
        <end position="25"/>
    </location>
</feature>
<dbReference type="Pfam" id="PF04082">
    <property type="entry name" value="Fungal_trans"/>
    <property type="match status" value="1"/>
</dbReference>
<dbReference type="PANTHER" id="PTHR31944:SF131">
    <property type="entry name" value="HEME-RESPONSIVE ZINC FINGER TRANSCRIPTION FACTOR HAP1"/>
    <property type="match status" value="1"/>
</dbReference>
<reference evidence="9 10" key="1">
    <citation type="submission" date="2024-02" db="EMBL/GenBank/DDBJ databases">
        <title>De novo assembly and annotation of 12 fungi associated with fruit tree decline syndrome in Ontario, Canada.</title>
        <authorList>
            <person name="Sulman M."/>
            <person name="Ellouze W."/>
            <person name="Ilyukhin E."/>
        </authorList>
    </citation>
    <scope>NUCLEOTIDE SEQUENCE [LARGE SCALE GENOMIC DNA]</scope>
    <source>
        <strain evidence="9 10">FDS-637</strain>
    </source>
</reference>
<proteinExistence type="predicted"/>
<protein>
    <recommendedName>
        <fullName evidence="8">Zn(2)-C6 fungal-type domain-containing protein</fullName>
    </recommendedName>
</protein>
<dbReference type="EMBL" id="JAJVCZ030000002">
    <property type="protein sequence ID" value="KAL0263619.1"/>
    <property type="molecule type" value="Genomic_DNA"/>
</dbReference>
<feature type="compositionally biased region" description="Polar residues" evidence="7">
    <location>
        <begin position="110"/>
        <end position="123"/>
    </location>
</feature>
<evidence type="ECO:0000256" key="6">
    <source>
        <dbReference type="ARBA" id="ARBA00023242"/>
    </source>
</evidence>
<evidence type="ECO:0000256" key="2">
    <source>
        <dbReference type="ARBA" id="ARBA00022833"/>
    </source>
</evidence>
<dbReference type="InterPro" id="IPR051430">
    <property type="entry name" value="Fungal_TF_Env_Response"/>
</dbReference>
<evidence type="ECO:0000256" key="1">
    <source>
        <dbReference type="ARBA" id="ARBA00022723"/>
    </source>
</evidence>
<dbReference type="InterPro" id="IPR036864">
    <property type="entry name" value="Zn2-C6_fun-type_DNA-bd_sf"/>
</dbReference>
<evidence type="ECO:0000259" key="8">
    <source>
        <dbReference type="PROSITE" id="PS50048"/>
    </source>
</evidence>
<keyword evidence="3" id="KW-0805">Transcription regulation</keyword>
<dbReference type="PROSITE" id="PS50048">
    <property type="entry name" value="ZN2_CY6_FUNGAL_2"/>
    <property type="match status" value="1"/>
</dbReference>
<keyword evidence="4" id="KW-0238">DNA-binding</keyword>
<keyword evidence="1" id="KW-0479">Metal-binding</keyword>
<dbReference type="PANTHER" id="PTHR31944">
    <property type="entry name" value="HEME-RESPONSIVE ZINC FINGER TRANSCRIPTION FACTOR HAP1"/>
    <property type="match status" value="1"/>
</dbReference>
<dbReference type="SUPFAM" id="SSF57701">
    <property type="entry name" value="Zn2/Cys6 DNA-binding domain"/>
    <property type="match status" value="1"/>
</dbReference>
<evidence type="ECO:0000256" key="4">
    <source>
        <dbReference type="ARBA" id="ARBA00023125"/>
    </source>
</evidence>
<dbReference type="CDD" id="cd00067">
    <property type="entry name" value="GAL4"/>
    <property type="match status" value="1"/>
</dbReference>
<evidence type="ECO:0000256" key="5">
    <source>
        <dbReference type="ARBA" id="ARBA00023163"/>
    </source>
</evidence>